<dbReference type="SUPFAM" id="SSF51182">
    <property type="entry name" value="RmlC-like cupins"/>
    <property type="match status" value="1"/>
</dbReference>
<keyword evidence="3" id="KW-1185">Reference proteome</keyword>
<name>A0A974PNN6_9HYPH</name>
<dbReference type="EMBL" id="CP063362">
    <property type="protein sequence ID" value="QRG06514.1"/>
    <property type="molecule type" value="Genomic_DNA"/>
</dbReference>
<evidence type="ECO:0000313" key="2">
    <source>
        <dbReference type="EMBL" id="QRG06514.1"/>
    </source>
</evidence>
<evidence type="ECO:0000259" key="1">
    <source>
        <dbReference type="Pfam" id="PF12973"/>
    </source>
</evidence>
<dbReference type="InterPro" id="IPR012807">
    <property type="entry name" value="Anti-sigma_ChrR"/>
</dbReference>
<gene>
    <name evidence="2" type="ORF">EZH22_26885</name>
</gene>
<protein>
    <submittedName>
        <fullName evidence="2">Cupin domain-containing protein</fullName>
    </submittedName>
</protein>
<dbReference type="InterPro" id="IPR014710">
    <property type="entry name" value="RmlC-like_jellyroll"/>
</dbReference>
<dbReference type="InterPro" id="IPR011051">
    <property type="entry name" value="RmlC_Cupin_sf"/>
</dbReference>
<reference evidence="2 3" key="1">
    <citation type="submission" date="2020-10" db="EMBL/GenBank/DDBJ databases">
        <title>Degradation of 1,4-Dioxane by Xanthobacter sp. YN2, via a Novel Group-2 Soluble Di-Iron Monooxygenase.</title>
        <authorList>
            <person name="Ma F."/>
            <person name="Wang Y."/>
            <person name="Yang J."/>
            <person name="Guo H."/>
            <person name="Su D."/>
            <person name="Yu L."/>
        </authorList>
    </citation>
    <scope>NUCLEOTIDE SEQUENCE [LARGE SCALE GENOMIC DNA]</scope>
    <source>
        <strain evidence="2 3">YN2</strain>
    </source>
</reference>
<dbReference type="KEGG" id="xdi:EZH22_26885"/>
<feature type="domain" description="ChrR-like cupin" evidence="1">
    <location>
        <begin position="115"/>
        <end position="197"/>
    </location>
</feature>
<organism evidence="2 3">
    <name type="scientific">Xanthobacter dioxanivorans</name>
    <dbReference type="NCBI Taxonomy" id="2528964"/>
    <lineage>
        <taxon>Bacteria</taxon>
        <taxon>Pseudomonadati</taxon>
        <taxon>Pseudomonadota</taxon>
        <taxon>Alphaproteobacteria</taxon>
        <taxon>Hyphomicrobiales</taxon>
        <taxon>Xanthobacteraceae</taxon>
        <taxon>Xanthobacter</taxon>
    </lineage>
</organism>
<dbReference type="Proteomes" id="UP000596427">
    <property type="component" value="Chromosome"/>
</dbReference>
<dbReference type="CDD" id="cd20301">
    <property type="entry name" value="cupin_ChrR"/>
    <property type="match status" value="1"/>
</dbReference>
<sequence>MSVSSHPSDETLLRHAAGTLPAGPKLVVDLHAAGCPRCREMIRDLEAVGGTLLEGMAEVPLASDAFARVMARADLPELRKPIVPPPALPVPRGLVLPGGIALPSQLAARRIGALRPVAPGVRMGKVHVPEDPGTRVLLFHIGPGRSIPEHTHDGLEYTHILCGSFSDQTGRYGPGDLVEADAQIAHTPRVDETGDCVCIAAFEGRLRFSGLLGVALRPFF</sequence>
<dbReference type="Gene3D" id="2.60.120.10">
    <property type="entry name" value="Jelly Rolls"/>
    <property type="match status" value="1"/>
</dbReference>
<dbReference type="InterPro" id="IPR025979">
    <property type="entry name" value="ChrR-like_cupin_dom"/>
</dbReference>
<dbReference type="Gene3D" id="1.10.10.1320">
    <property type="entry name" value="Anti-sigma factor, zinc-finger domain"/>
    <property type="match status" value="1"/>
</dbReference>
<dbReference type="AlphaFoldDB" id="A0A974PNN6"/>
<accession>A0A974PNN6</accession>
<dbReference type="Pfam" id="PF12973">
    <property type="entry name" value="Cupin_7"/>
    <property type="match status" value="1"/>
</dbReference>
<dbReference type="InterPro" id="IPR041916">
    <property type="entry name" value="Anti_sigma_zinc_sf"/>
</dbReference>
<evidence type="ECO:0000313" key="3">
    <source>
        <dbReference type="Proteomes" id="UP000596427"/>
    </source>
</evidence>
<proteinExistence type="predicted"/>
<dbReference type="NCBIfam" id="TIGR02451">
    <property type="entry name" value="anti_sig_ChrR"/>
    <property type="match status" value="1"/>
</dbReference>
<dbReference type="RefSeq" id="WP_203193421.1">
    <property type="nucleotide sequence ID" value="NZ_CP063362.1"/>
</dbReference>